<dbReference type="Proteomes" id="UP000507245">
    <property type="component" value="Unassembled WGS sequence"/>
</dbReference>
<dbReference type="AlphaFoldDB" id="A0A6J5X2U0"/>
<evidence type="ECO:0000313" key="1">
    <source>
        <dbReference type="EMBL" id="CAB4307111.1"/>
    </source>
</evidence>
<name>A0A6J5X2U0_PRUAR</name>
<proteinExistence type="predicted"/>
<sequence length="130" mass="14556">MPIVENSAVGRTILQVLRCTDEACKLIVAELEQLLTVLETPGFKVLQNLGLLFKIKSLLQQISEIKPFLASSGQFLVWWLDRILDEAAMVQKMPDQSPDPAVVVKQYRATKMDLYGPAEASLKELEAIEQ</sequence>
<organism evidence="1 2">
    <name type="scientific">Prunus armeniaca</name>
    <name type="common">Apricot</name>
    <name type="synonym">Armeniaca vulgaris</name>
    <dbReference type="NCBI Taxonomy" id="36596"/>
    <lineage>
        <taxon>Eukaryota</taxon>
        <taxon>Viridiplantae</taxon>
        <taxon>Streptophyta</taxon>
        <taxon>Embryophyta</taxon>
        <taxon>Tracheophyta</taxon>
        <taxon>Spermatophyta</taxon>
        <taxon>Magnoliopsida</taxon>
        <taxon>eudicotyledons</taxon>
        <taxon>Gunneridae</taxon>
        <taxon>Pentapetalae</taxon>
        <taxon>rosids</taxon>
        <taxon>fabids</taxon>
        <taxon>Rosales</taxon>
        <taxon>Rosaceae</taxon>
        <taxon>Amygdaloideae</taxon>
        <taxon>Amygdaleae</taxon>
        <taxon>Prunus</taxon>
    </lineage>
</organism>
<dbReference type="EMBL" id="CAEKKB010000004">
    <property type="protein sequence ID" value="CAB4307111.1"/>
    <property type="molecule type" value="Genomic_DNA"/>
</dbReference>
<accession>A0A6J5X2U0</accession>
<reference evidence="2" key="1">
    <citation type="journal article" date="2020" name="Genome Biol.">
        <title>Gamete binning: chromosome-level and haplotype-resolved genome assembly enabled by high-throughput single-cell sequencing of gamete genomes.</title>
        <authorList>
            <person name="Campoy J.A."/>
            <person name="Sun H."/>
            <person name="Goel M."/>
            <person name="Jiao W.-B."/>
            <person name="Folz-Donahue K."/>
            <person name="Wang N."/>
            <person name="Rubio M."/>
            <person name="Liu C."/>
            <person name="Kukat C."/>
            <person name="Ruiz D."/>
            <person name="Huettel B."/>
            <person name="Schneeberger K."/>
        </authorList>
    </citation>
    <scope>NUCLEOTIDE SEQUENCE [LARGE SCALE GENOMIC DNA]</scope>
    <source>
        <strain evidence="2">cv. Rojo Pasion</strain>
    </source>
</reference>
<protein>
    <submittedName>
        <fullName evidence="1">Uncharacterized protein</fullName>
    </submittedName>
</protein>
<evidence type="ECO:0000313" key="2">
    <source>
        <dbReference type="Proteomes" id="UP000507245"/>
    </source>
</evidence>
<gene>
    <name evidence="1" type="ORF">ORAREDHAP_LOCUS25601</name>
</gene>
<dbReference type="OrthoDB" id="10474569at2759"/>
<keyword evidence="2" id="KW-1185">Reference proteome</keyword>